<proteinExistence type="predicted"/>
<dbReference type="AlphaFoldDB" id="A0A8J4RZL7"/>
<organism evidence="2 3">
    <name type="scientific">Castanea mollissima</name>
    <name type="common">Chinese chestnut</name>
    <dbReference type="NCBI Taxonomy" id="60419"/>
    <lineage>
        <taxon>Eukaryota</taxon>
        <taxon>Viridiplantae</taxon>
        <taxon>Streptophyta</taxon>
        <taxon>Embryophyta</taxon>
        <taxon>Tracheophyta</taxon>
        <taxon>Spermatophyta</taxon>
        <taxon>Magnoliopsida</taxon>
        <taxon>eudicotyledons</taxon>
        <taxon>Gunneridae</taxon>
        <taxon>Pentapetalae</taxon>
        <taxon>rosids</taxon>
        <taxon>fabids</taxon>
        <taxon>Fagales</taxon>
        <taxon>Fagaceae</taxon>
        <taxon>Castanea</taxon>
    </lineage>
</organism>
<dbReference type="Proteomes" id="UP000737018">
    <property type="component" value="Unassembled WGS sequence"/>
</dbReference>
<feature type="region of interest" description="Disordered" evidence="1">
    <location>
        <begin position="1"/>
        <end position="21"/>
    </location>
</feature>
<protein>
    <submittedName>
        <fullName evidence="2">Uncharacterized protein</fullName>
    </submittedName>
</protein>
<keyword evidence="3" id="KW-1185">Reference proteome</keyword>
<reference evidence="2" key="1">
    <citation type="submission" date="2020-03" db="EMBL/GenBank/DDBJ databases">
        <title>Castanea mollissima Vanexum genome sequencing.</title>
        <authorList>
            <person name="Staton M."/>
        </authorList>
    </citation>
    <scope>NUCLEOTIDE SEQUENCE</scope>
    <source>
        <tissue evidence="2">Leaf</tissue>
    </source>
</reference>
<name>A0A8J4RZL7_9ROSI</name>
<sequence length="86" mass="9429">MPKTAGTGLGGVEEEEEEESSSKIEVILKLVRRVKLGVELFPLGRVMERVGIGRVIPIVLAFVCVLESYSKIEGKSLLAAVIDLWF</sequence>
<evidence type="ECO:0000256" key="1">
    <source>
        <dbReference type="SAM" id="MobiDB-lite"/>
    </source>
</evidence>
<dbReference type="OrthoDB" id="10494757at2759"/>
<dbReference type="EMBL" id="JRKL02000139">
    <property type="protein sequence ID" value="KAF3974642.1"/>
    <property type="molecule type" value="Genomic_DNA"/>
</dbReference>
<evidence type="ECO:0000313" key="3">
    <source>
        <dbReference type="Proteomes" id="UP000737018"/>
    </source>
</evidence>
<accession>A0A8J4RZL7</accession>
<evidence type="ECO:0000313" key="2">
    <source>
        <dbReference type="EMBL" id="KAF3974642.1"/>
    </source>
</evidence>
<gene>
    <name evidence="2" type="ORF">CMV_002030</name>
</gene>
<comment type="caution">
    <text evidence="2">The sequence shown here is derived from an EMBL/GenBank/DDBJ whole genome shotgun (WGS) entry which is preliminary data.</text>
</comment>